<organism evidence="2">
    <name type="scientific">uncultured Friedmanniella sp</name>
    <dbReference type="NCBI Taxonomy" id="335381"/>
    <lineage>
        <taxon>Bacteria</taxon>
        <taxon>Bacillati</taxon>
        <taxon>Actinomycetota</taxon>
        <taxon>Actinomycetes</taxon>
        <taxon>Propionibacteriales</taxon>
        <taxon>Nocardioidaceae</taxon>
        <taxon>Friedmanniella</taxon>
        <taxon>environmental samples</taxon>
    </lineage>
</organism>
<gene>
    <name evidence="2" type="ORF">AVDCRST_MAG61-901</name>
</gene>
<name>A0A6J4KBI7_9ACTN</name>
<protein>
    <submittedName>
        <fullName evidence="2">Uncharacterized protein</fullName>
    </submittedName>
</protein>
<feature type="non-terminal residue" evidence="2">
    <location>
        <position position="62"/>
    </location>
</feature>
<sequence length="62" mass="6803">GWAPTQRRRATSAERSRPTSRPGWTPSSPTTPTSATWPAATLPSARRCGPTAGRWRRRCCPP</sequence>
<feature type="compositionally biased region" description="Basic residues" evidence="1">
    <location>
        <begin position="1"/>
        <end position="10"/>
    </location>
</feature>
<feature type="compositionally biased region" description="Low complexity" evidence="1">
    <location>
        <begin position="19"/>
        <end position="45"/>
    </location>
</feature>
<feature type="non-terminal residue" evidence="2">
    <location>
        <position position="1"/>
    </location>
</feature>
<dbReference type="AlphaFoldDB" id="A0A6J4KBI7"/>
<accession>A0A6J4KBI7</accession>
<proteinExistence type="predicted"/>
<feature type="region of interest" description="Disordered" evidence="1">
    <location>
        <begin position="1"/>
        <end position="62"/>
    </location>
</feature>
<reference evidence="2" key="1">
    <citation type="submission" date="2020-02" db="EMBL/GenBank/DDBJ databases">
        <authorList>
            <person name="Meier V. D."/>
        </authorList>
    </citation>
    <scope>NUCLEOTIDE SEQUENCE</scope>
    <source>
        <strain evidence="2">AVDCRST_MAG61</strain>
    </source>
</reference>
<dbReference type="EMBL" id="CADCTT010000137">
    <property type="protein sequence ID" value="CAA9300199.1"/>
    <property type="molecule type" value="Genomic_DNA"/>
</dbReference>
<evidence type="ECO:0000256" key="1">
    <source>
        <dbReference type="SAM" id="MobiDB-lite"/>
    </source>
</evidence>
<evidence type="ECO:0000313" key="2">
    <source>
        <dbReference type="EMBL" id="CAA9300199.1"/>
    </source>
</evidence>